<proteinExistence type="predicted"/>
<protein>
    <submittedName>
        <fullName evidence="2">Uncharacterized protein</fullName>
    </submittedName>
</protein>
<reference evidence="2 3" key="1">
    <citation type="journal article" date="2016" name="Mol. Biol. Evol.">
        <title>Comparative Genomics of Early-Diverging Mushroom-Forming Fungi Provides Insights into the Origins of Lignocellulose Decay Capabilities.</title>
        <authorList>
            <person name="Nagy L.G."/>
            <person name="Riley R."/>
            <person name="Tritt A."/>
            <person name="Adam C."/>
            <person name="Daum C."/>
            <person name="Floudas D."/>
            <person name="Sun H."/>
            <person name="Yadav J.S."/>
            <person name="Pangilinan J."/>
            <person name="Larsson K.H."/>
            <person name="Matsuura K."/>
            <person name="Barry K."/>
            <person name="Labutti K."/>
            <person name="Kuo R."/>
            <person name="Ohm R.A."/>
            <person name="Bhattacharya S.S."/>
            <person name="Shirouzu T."/>
            <person name="Yoshinaga Y."/>
            <person name="Martin F.M."/>
            <person name="Grigoriev I.V."/>
            <person name="Hibbett D.S."/>
        </authorList>
    </citation>
    <scope>NUCLEOTIDE SEQUENCE [LARGE SCALE GENOMIC DNA]</scope>
    <source>
        <strain evidence="2 3">CBS 109695</strain>
    </source>
</reference>
<gene>
    <name evidence="2" type="ORF">FIBSPDRAFT_883631</name>
</gene>
<evidence type="ECO:0000313" key="3">
    <source>
        <dbReference type="Proteomes" id="UP000076532"/>
    </source>
</evidence>
<dbReference type="Proteomes" id="UP000076532">
    <property type="component" value="Unassembled WGS sequence"/>
</dbReference>
<evidence type="ECO:0000256" key="1">
    <source>
        <dbReference type="SAM" id="MobiDB-lite"/>
    </source>
</evidence>
<name>A0A166TRG8_9AGAM</name>
<feature type="compositionally biased region" description="Basic and acidic residues" evidence="1">
    <location>
        <begin position="111"/>
        <end position="126"/>
    </location>
</feature>
<organism evidence="2 3">
    <name type="scientific">Athelia psychrophila</name>
    <dbReference type="NCBI Taxonomy" id="1759441"/>
    <lineage>
        <taxon>Eukaryota</taxon>
        <taxon>Fungi</taxon>
        <taxon>Dikarya</taxon>
        <taxon>Basidiomycota</taxon>
        <taxon>Agaricomycotina</taxon>
        <taxon>Agaricomycetes</taxon>
        <taxon>Agaricomycetidae</taxon>
        <taxon>Atheliales</taxon>
        <taxon>Atheliaceae</taxon>
        <taxon>Athelia</taxon>
    </lineage>
</organism>
<dbReference type="AlphaFoldDB" id="A0A166TRG8"/>
<dbReference type="EMBL" id="KV417491">
    <property type="protein sequence ID" value="KZP30899.1"/>
    <property type="molecule type" value="Genomic_DNA"/>
</dbReference>
<accession>A0A166TRG8</accession>
<feature type="region of interest" description="Disordered" evidence="1">
    <location>
        <begin position="111"/>
        <end position="132"/>
    </location>
</feature>
<sequence>MDRAAKRAGRNRMTRLLEWRDEIYVFYHPVLTWSHRASEELPLDIITSPCSELSSAGLFSPPPKHRWRFVAAIAPGDRHHSFTQIRNSALSSGTTYCGEDVYPGRHTFGHEAHERQESEQSREITLRPRSRKGPRTCLSTFGDWALVRGVVFAMDDGR</sequence>
<keyword evidence="3" id="KW-1185">Reference proteome</keyword>
<evidence type="ECO:0000313" key="2">
    <source>
        <dbReference type="EMBL" id="KZP30899.1"/>
    </source>
</evidence>